<accession>A0A8J9YTI5</accession>
<keyword evidence="4" id="KW-1185">Reference proteome</keyword>
<evidence type="ECO:0000256" key="2">
    <source>
        <dbReference type="SAM" id="SignalP"/>
    </source>
</evidence>
<feature type="chain" id="PRO_5035432590" evidence="2">
    <location>
        <begin position="29"/>
        <end position="70"/>
    </location>
</feature>
<gene>
    <name evidence="3" type="primary">Hypp6356</name>
    <name evidence="3" type="ORF">BLAG_LOCUS5060</name>
</gene>
<protein>
    <submittedName>
        <fullName evidence="3">Hypp6356 protein</fullName>
    </submittedName>
</protein>
<feature type="compositionally biased region" description="Basic residues" evidence="1">
    <location>
        <begin position="44"/>
        <end position="55"/>
    </location>
</feature>
<dbReference type="Proteomes" id="UP000838412">
    <property type="component" value="Chromosome 12"/>
</dbReference>
<evidence type="ECO:0000313" key="3">
    <source>
        <dbReference type="EMBL" id="CAH1241398.1"/>
    </source>
</evidence>
<reference evidence="3" key="1">
    <citation type="submission" date="2022-01" db="EMBL/GenBank/DDBJ databases">
        <authorList>
            <person name="Braso-Vives M."/>
        </authorList>
    </citation>
    <scope>NUCLEOTIDE SEQUENCE</scope>
</reference>
<name>A0A8J9YTI5_BRALA</name>
<dbReference type="EMBL" id="OV696697">
    <property type="protein sequence ID" value="CAH1241398.1"/>
    <property type="molecule type" value="Genomic_DNA"/>
</dbReference>
<feature type="signal peptide" evidence="2">
    <location>
        <begin position="1"/>
        <end position="28"/>
    </location>
</feature>
<keyword evidence="2" id="KW-0732">Signal</keyword>
<dbReference type="AlphaFoldDB" id="A0A8J9YTI5"/>
<evidence type="ECO:0000256" key="1">
    <source>
        <dbReference type="SAM" id="MobiDB-lite"/>
    </source>
</evidence>
<organism evidence="3 4">
    <name type="scientific">Branchiostoma lanceolatum</name>
    <name type="common">Common lancelet</name>
    <name type="synonym">Amphioxus lanceolatum</name>
    <dbReference type="NCBI Taxonomy" id="7740"/>
    <lineage>
        <taxon>Eukaryota</taxon>
        <taxon>Metazoa</taxon>
        <taxon>Chordata</taxon>
        <taxon>Cephalochordata</taxon>
        <taxon>Leptocardii</taxon>
        <taxon>Amphioxiformes</taxon>
        <taxon>Branchiostomatidae</taxon>
        <taxon>Branchiostoma</taxon>
    </lineage>
</organism>
<proteinExistence type="predicted"/>
<evidence type="ECO:0000313" key="4">
    <source>
        <dbReference type="Proteomes" id="UP000838412"/>
    </source>
</evidence>
<feature type="region of interest" description="Disordered" evidence="1">
    <location>
        <begin position="44"/>
        <end position="70"/>
    </location>
</feature>
<sequence length="70" mass="7956">MWLAITIMVVASGAYLSGLVFYPDQTNAFCETVTGRVHRFMKKDHKKEFKKKNSKKNPFSRGPSSDESTL</sequence>